<feature type="compositionally biased region" description="Acidic residues" evidence="1">
    <location>
        <begin position="1"/>
        <end position="10"/>
    </location>
</feature>
<name>A0AAD9P5K0_RIDPI</name>
<gene>
    <name evidence="2" type="ORF">NP493_128g02015</name>
</gene>
<evidence type="ECO:0000313" key="3">
    <source>
        <dbReference type="Proteomes" id="UP001209878"/>
    </source>
</evidence>
<dbReference type="EMBL" id="JAODUO010000128">
    <property type="protein sequence ID" value="KAK2188564.1"/>
    <property type="molecule type" value="Genomic_DNA"/>
</dbReference>
<evidence type="ECO:0000313" key="2">
    <source>
        <dbReference type="EMBL" id="KAK2188564.1"/>
    </source>
</evidence>
<protein>
    <submittedName>
        <fullName evidence="2">Uncharacterized protein</fullName>
    </submittedName>
</protein>
<feature type="compositionally biased region" description="Polar residues" evidence="1">
    <location>
        <begin position="15"/>
        <end position="26"/>
    </location>
</feature>
<dbReference type="Proteomes" id="UP001209878">
    <property type="component" value="Unassembled WGS sequence"/>
</dbReference>
<reference evidence="2" key="1">
    <citation type="journal article" date="2023" name="Mol. Biol. Evol.">
        <title>Third-Generation Sequencing Reveals the Adaptive Role of the Epigenome in Three Deep-Sea Polychaetes.</title>
        <authorList>
            <person name="Perez M."/>
            <person name="Aroh O."/>
            <person name="Sun Y."/>
            <person name="Lan Y."/>
            <person name="Juniper S.K."/>
            <person name="Young C.R."/>
            <person name="Angers B."/>
            <person name="Qian P.Y."/>
        </authorList>
    </citation>
    <scope>NUCLEOTIDE SEQUENCE</scope>
    <source>
        <strain evidence="2">R07B-5</strain>
    </source>
</reference>
<dbReference type="AlphaFoldDB" id="A0AAD9P5K0"/>
<keyword evidence="3" id="KW-1185">Reference proteome</keyword>
<sequence length="108" mass="12113">MQMQETEFEEGIPPVNNTTQQTTCGETESDPDFEVKSETVESEAGSSGETRRWVVCEGGVLKEIKVEPTDWNPDTRETSMCNENIDQEELCNKTNGEEDTIEAMKCPC</sequence>
<proteinExistence type="predicted"/>
<organism evidence="2 3">
    <name type="scientific">Ridgeia piscesae</name>
    <name type="common">Tubeworm</name>
    <dbReference type="NCBI Taxonomy" id="27915"/>
    <lineage>
        <taxon>Eukaryota</taxon>
        <taxon>Metazoa</taxon>
        <taxon>Spiralia</taxon>
        <taxon>Lophotrochozoa</taxon>
        <taxon>Annelida</taxon>
        <taxon>Polychaeta</taxon>
        <taxon>Sedentaria</taxon>
        <taxon>Canalipalpata</taxon>
        <taxon>Sabellida</taxon>
        <taxon>Siboglinidae</taxon>
        <taxon>Ridgeia</taxon>
    </lineage>
</organism>
<feature type="region of interest" description="Disordered" evidence="1">
    <location>
        <begin position="1"/>
        <end position="51"/>
    </location>
</feature>
<accession>A0AAD9P5K0</accession>
<evidence type="ECO:0000256" key="1">
    <source>
        <dbReference type="SAM" id="MobiDB-lite"/>
    </source>
</evidence>
<comment type="caution">
    <text evidence="2">The sequence shown here is derived from an EMBL/GenBank/DDBJ whole genome shotgun (WGS) entry which is preliminary data.</text>
</comment>